<dbReference type="Gene3D" id="1.10.3210.10">
    <property type="entry name" value="Hypothetical protein af1432"/>
    <property type="match status" value="1"/>
</dbReference>
<comment type="caution">
    <text evidence="8">The sequence shown here is derived from an EMBL/GenBank/DDBJ whole genome shotgun (WGS) entry which is preliminary data.</text>
</comment>
<dbReference type="GO" id="GO:0046872">
    <property type="term" value="F:metal ion binding"/>
    <property type="evidence" value="ECO:0007669"/>
    <property type="project" value="UniProtKB-KW"/>
</dbReference>
<dbReference type="OrthoDB" id="9782134at2"/>
<dbReference type="InterPro" id="IPR006674">
    <property type="entry name" value="HD_domain"/>
</dbReference>
<dbReference type="Proteomes" id="UP000070352">
    <property type="component" value="Unassembled WGS sequence"/>
</dbReference>
<sequence>MKIDLTWLKSELKQQVTEHRYIHSLGVAETGKQLAKGYDADPEKVELAGILHDFCKFWSKEELGNEIRRHAVLANDLLDYNVELWHGPVASVIVQERFQIDDEDVIMAIRYHTSGREQMSTIEKIVCLADYIEPSRQFPGVEEIRKWAEKDLDQALLAAIDGTIQFLIKKKMKIYPLTVRARNDLIDQIEKKRKKEDENGIIG</sequence>
<evidence type="ECO:0000256" key="2">
    <source>
        <dbReference type="ARBA" id="ARBA00022723"/>
    </source>
</evidence>
<dbReference type="AlphaFoldDB" id="A0A135L2B7"/>
<dbReference type="CDD" id="cd00077">
    <property type="entry name" value="HDc"/>
    <property type="match status" value="1"/>
</dbReference>
<evidence type="ECO:0000256" key="3">
    <source>
        <dbReference type="ARBA" id="ARBA00022741"/>
    </source>
</evidence>
<dbReference type="InterPro" id="IPR005249">
    <property type="entry name" value="YqeK"/>
</dbReference>
<dbReference type="SMART" id="SM00471">
    <property type="entry name" value="HDc"/>
    <property type="match status" value="1"/>
</dbReference>
<organism evidence="8 9">
    <name type="scientific">Tepidibacillus decaturensis</name>
    <dbReference type="NCBI Taxonomy" id="1413211"/>
    <lineage>
        <taxon>Bacteria</taxon>
        <taxon>Bacillati</taxon>
        <taxon>Bacillota</taxon>
        <taxon>Bacilli</taxon>
        <taxon>Bacillales</taxon>
        <taxon>Bacillaceae</taxon>
        <taxon>Tepidibacillus</taxon>
    </lineage>
</organism>
<proteinExistence type="predicted"/>
<dbReference type="EMBL" id="LSKU01000001">
    <property type="protein sequence ID" value="KXG43148.1"/>
    <property type="molecule type" value="Genomic_DNA"/>
</dbReference>
<dbReference type="Pfam" id="PF01966">
    <property type="entry name" value="HD"/>
    <property type="match status" value="1"/>
</dbReference>
<dbReference type="InterPro" id="IPR051094">
    <property type="entry name" value="Diverse_Catalytic_Enzymes"/>
</dbReference>
<dbReference type="RefSeq" id="WP_068723276.1">
    <property type="nucleotide sequence ID" value="NZ_LSKU01000001.1"/>
</dbReference>
<feature type="domain" description="HD" evidence="7">
    <location>
        <begin position="20"/>
        <end position="135"/>
    </location>
</feature>
<gene>
    <name evidence="8" type="ORF">U473_03265</name>
</gene>
<comment type="catalytic activity">
    <reaction evidence="6">
        <text>P(1),P(4)-bis(5'-adenosyl) tetraphosphate + H2O = 2 ADP + 2 H(+)</text>
        <dbReference type="Rhea" id="RHEA:24252"/>
        <dbReference type="ChEBI" id="CHEBI:15377"/>
        <dbReference type="ChEBI" id="CHEBI:15378"/>
        <dbReference type="ChEBI" id="CHEBI:58141"/>
        <dbReference type="ChEBI" id="CHEBI:456216"/>
        <dbReference type="EC" id="3.6.1.41"/>
    </reaction>
</comment>
<dbReference type="GO" id="GO:0008803">
    <property type="term" value="F:bis(5'-nucleosyl)-tetraphosphatase (symmetrical) activity"/>
    <property type="evidence" value="ECO:0007669"/>
    <property type="project" value="UniProtKB-EC"/>
</dbReference>
<dbReference type="NCBIfam" id="TIGR00488">
    <property type="entry name" value="bis(5'-nucleosyl)-tetraphosphatase (symmetrical) YqeK"/>
    <property type="match status" value="1"/>
</dbReference>
<evidence type="ECO:0000256" key="6">
    <source>
        <dbReference type="ARBA" id="ARBA00049417"/>
    </source>
</evidence>
<dbReference type="SUPFAM" id="SSF109604">
    <property type="entry name" value="HD-domain/PDEase-like"/>
    <property type="match status" value="1"/>
</dbReference>
<dbReference type="PANTHER" id="PTHR35795">
    <property type="entry name" value="SLR1885 PROTEIN"/>
    <property type="match status" value="1"/>
</dbReference>
<keyword evidence="3" id="KW-0547">Nucleotide-binding</keyword>
<evidence type="ECO:0000313" key="8">
    <source>
        <dbReference type="EMBL" id="KXG43148.1"/>
    </source>
</evidence>
<evidence type="ECO:0000259" key="7">
    <source>
        <dbReference type="PROSITE" id="PS51831"/>
    </source>
</evidence>
<evidence type="ECO:0000256" key="4">
    <source>
        <dbReference type="ARBA" id="ARBA00022801"/>
    </source>
</evidence>
<dbReference type="GO" id="GO:0000166">
    <property type="term" value="F:nucleotide binding"/>
    <property type="evidence" value="ECO:0007669"/>
    <property type="project" value="UniProtKB-KW"/>
</dbReference>
<evidence type="ECO:0000256" key="5">
    <source>
        <dbReference type="ARBA" id="ARBA00023004"/>
    </source>
</evidence>
<dbReference type="PROSITE" id="PS51831">
    <property type="entry name" value="HD"/>
    <property type="match status" value="1"/>
</dbReference>
<dbReference type="PANTHER" id="PTHR35795:SF1">
    <property type="entry name" value="BIS(5'-NUCLEOSYL)-TETRAPHOSPHATASE, SYMMETRICAL"/>
    <property type="match status" value="1"/>
</dbReference>
<keyword evidence="2" id="KW-0479">Metal-binding</keyword>
<keyword evidence="9" id="KW-1185">Reference proteome</keyword>
<keyword evidence="4" id="KW-0378">Hydrolase</keyword>
<dbReference type="STRING" id="1413211.U473_03265"/>
<evidence type="ECO:0000256" key="1">
    <source>
        <dbReference type="ARBA" id="ARBA00012506"/>
    </source>
</evidence>
<accession>A0A135L2B7</accession>
<name>A0A135L2B7_9BACI</name>
<dbReference type="InterPro" id="IPR003607">
    <property type="entry name" value="HD/PDEase_dom"/>
</dbReference>
<reference evidence="8 9" key="1">
    <citation type="submission" date="2016-02" db="EMBL/GenBank/DDBJ databases">
        <title>Draft Genome for Tepidibacillus decaturensis nov. sp. Strain Z9, an Anaerobic, Moderately Thermophilic and Heterotrophic Bacterium from Deep Subsurface of the Illinois Basin, USA.</title>
        <authorList>
            <person name="Dong Y."/>
            <person name="Chang J.Y."/>
            <person name="Sanford R."/>
            <person name="Fouke B.W."/>
        </authorList>
    </citation>
    <scope>NUCLEOTIDE SEQUENCE [LARGE SCALE GENOMIC DNA]</scope>
    <source>
        <strain evidence="8 9">Z9</strain>
    </source>
</reference>
<protein>
    <recommendedName>
        <fullName evidence="1">bis(5'-nucleosyl)-tetraphosphatase (symmetrical)</fullName>
        <ecNumber evidence="1">3.6.1.41</ecNumber>
    </recommendedName>
</protein>
<evidence type="ECO:0000313" key="9">
    <source>
        <dbReference type="Proteomes" id="UP000070352"/>
    </source>
</evidence>
<keyword evidence="5" id="KW-0408">Iron</keyword>
<dbReference type="EC" id="3.6.1.41" evidence="1"/>